<evidence type="ECO:0000256" key="1">
    <source>
        <dbReference type="SAM" id="MobiDB-lite"/>
    </source>
</evidence>
<feature type="region of interest" description="Disordered" evidence="1">
    <location>
        <begin position="373"/>
        <end position="401"/>
    </location>
</feature>
<dbReference type="PANTHER" id="PTHR24148">
    <property type="entry name" value="ANKYRIN REPEAT DOMAIN-CONTAINING PROTEIN 39 HOMOLOG-RELATED"/>
    <property type="match status" value="1"/>
</dbReference>
<organism evidence="3 4">
    <name type="scientific">Diplogelasinospora grovesii</name>
    <dbReference type="NCBI Taxonomy" id="303347"/>
    <lineage>
        <taxon>Eukaryota</taxon>
        <taxon>Fungi</taxon>
        <taxon>Dikarya</taxon>
        <taxon>Ascomycota</taxon>
        <taxon>Pezizomycotina</taxon>
        <taxon>Sordariomycetes</taxon>
        <taxon>Sordariomycetidae</taxon>
        <taxon>Sordariales</taxon>
        <taxon>Diplogelasinosporaceae</taxon>
        <taxon>Diplogelasinospora</taxon>
    </lineage>
</organism>
<accession>A0AAN6S1E1</accession>
<dbReference type="Proteomes" id="UP001303473">
    <property type="component" value="Unassembled WGS sequence"/>
</dbReference>
<dbReference type="Pfam" id="PF06985">
    <property type="entry name" value="HET"/>
    <property type="match status" value="1"/>
</dbReference>
<evidence type="ECO:0000259" key="2">
    <source>
        <dbReference type="Pfam" id="PF06985"/>
    </source>
</evidence>
<protein>
    <submittedName>
        <fullName evidence="3">Heterokaryon incompatibility protein-domain-containing protein</fullName>
    </submittedName>
</protein>
<sequence length="1105" mass="122608">MDSSQPGVLVPQIVGPVEEEPAAKEPPLRTINFSDNPAVMFVSTGLRRLWLVDPKPLMEAEVGGAPDGPEDAVEAVVKSSMQKMGGWVMNKLPSERYDDDIWREEQTDFTLLDPPISELATSDDNIQGTNCDTPWRRGIYQTYNHVFWDSYQQLKESVPEGGIGEFRPPNVSSITFSLPAKGRNKWQELIQVFERDVFLYPVWLHPQTKVTISVDNNDGRSGKRDREVTLGPWGDTWTSVIWIEGMRRVTFSFHATDGGADSLPVGAVAALFVLATCEARPRSSSSLPLESKGKYVPGVPMMPAEGLREVEDGEPEFWAEADHLSRALFLKAGEGVVERCTFDDLYARIEEEQEEAVPEQRLQRLALDDDASPTIARTTTGLSQSSSVYSPLRTSTGLSEDMATTNMDGDNDIRLLAVKPSADPTADLDTRLVVVSLDNKPYYEAISYTWGDPSDKVLLRCECGGETDGIPIPRNLESALKRLRDPSHQRYVWADSVCINQRDLEERSHQVSIMRSIYAGARRVLVWLGLDTDDQAARAFHAVCDIVRSWRPNGDRLSFSSYANHLEPLDDEAEIGRINSLLSRDGGWEALRAMFETAYFRRFWVIQELALSGIHTEEGGGGAVIIWGDHHISWGLIGICAAWLLTRGWHVVKEGCPGEPITAAYNAFLIYVLPLAKPSGISPFSKLDLSVVLGTTMNRFDATDARDRIYALLGMPFSGNDPDGGLLVRPDYSQSVDSVYVEATRCMLRQDRHLRLLSAVQHRPSPRQVPETPEEGDGGCHPSWVPRWDQPFHAEPLALRSEQGFYANGGELFTPDENTFGEDGSLVLRGLECSTVTSVSEECRKGNLGMTGLSDPEHQKALVPILSELNDERKKLRASWSATLEKFVLWGIRDPAAQEAVCASGKSLQAVVFAQPGKYGVRASVEAVTGEKAINNHLGEFLLYWRERSSWKEEELVQPSMAPFWALIKDVDSPYVWERALCSMNTLVGRRVFKCDDGRFGLGPAAMRPGDVVAILFGGIVPFVLRPVPTENSKGEKIQEWRFVGECFVPGLMQGEAVEAAGLLEPGTYKRAEGGELTLDAVIGEDGARFRRKVGENNVQEFVIR</sequence>
<dbReference type="AlphaFoldDB" id="A0AAN6S1E1"/>
<gene>
    <name evidence="3" type="ORF">QBC46DRAFT_393891</name>
</gene>
<evidence type="ECO:0000313" key="4">
    <source>
        <dbReference type="Proteomes" id="UP001303473"/>
    </source>
</evidence>
<dbReference type="InterPro" id="IPR052895">
    <property type="entry name" value="HetReg/Transcr_Mod"/>
</dbReference>
<comment type="caution">
    <text evidence="3">The sequence shown here is derived from an EMBL/GenBank/DDBJ whole genome shotgun (WGS) entry which is preliminary data.</text>
</comment>
<name>A0AAN6S1E1_9PEZI</name>
<reference evidence="4" key="1">
    <citation type="journal article" date="2023" name="Mol. Phylogenet. Evol.">
        <title>Genome-scale phylogeny and comparative genomics of the fungal order Sordariales.</title>
        <authorList>
            <person name="Hensen N."/>
            <person name="Bonometti L."/>
            <person name="Westerberg I."/>
            <person name="Brannstrom I.O."/>
            <person name="Guillou S."/>
            <person name="Cros-Aarteil S."/>
            <person name="Calhoun S."/>
            <person name="Haridas S."/>
            <person name="Kuo A."/>
            <person name="Mondo S."/>
            <person name="Pangilinan J."/>
            <person name="Riley R."/>
            <person name="LaButti K."/>
            <person name="Andreopoulos B."/>
            <person name="Lipzen A."/>
            <person name="Chen C."/>
            <person name="Yan M."/>
            <person name="Daum C."/>
            <person name="Ng V."/>
            <person name="Clum A."/>
            <person name="Steindorff A."/>
            <person name="Ohm R.A."/>
            <person name="Martin F."/>
            <person name="Silar P."/>
            <person name="Natvig D.O."/>
            <person name="Lalanne C."/>
            <person name="Gautier V."/>
            <person name="Ament-Velasquez S.L."/>
            <person name="Kruys A."/>
            <person name="Hutchinson M.I."/>
            <person name="Powell A.J."/>
            <person name="Barry K."/>
            <person name="Miller A.N."/>
            <person name="Grigoriev I.V."/>
            <person name="Debuchy R."/>
            <person name="Gladieux P."/>
            <person name="Hiltunen Thoren M."/>
            <person name="Johannesson H."/>
        </authorList>
    </citation>
    <scope>NUCLEOTIDE SEQUENCE [LARGE SCALE GENOMIC DNA]</scope>
    <source>
        <strain evidence="4">CBS 340.73</strain>
    </source>
</reference>
<dbReference type="Pfam" id="PF26639">
    <property type="entry name" value="Het-6_barrel"/>
    <property type="match status" value="1"/>
</dbReference>
<feature type="domain" description="Heterokaryon incompatibility" evidence="2">
    <location>
        <begin position="443"/>
        <end position="608"/>
    </location>
</feature>
<keyword evidence="4" id="KW-1185">Reference proteome</keyword>
<dbReference type="EMBL" id="MU853868">
    <property type="protein sequence ID" value="KAK3936919.1"/>
    <property type="molecule type" value="Genomic_DNA"/>
</dbReference>
<dbReference type="InterPro" id="IPR010730">
    <property type="entry name" value="HET"/>
</dbReference>
<evidence type="ECO:0000313" key="3">
    <source>
        <dbReference type="EMBL" id="KAK3936919.1"/>
    </source>
</evidence>
<dbReference type="PANTHER" id="PTHR24148:SF64">
    <property type="entry name" value="HETEROKARYON INCOMPATIBILITY DOMAIN-CONTAINING PROTEIN"/>
    <property type="match status" value="1"/>
</dbReference>
<feature type="compositionally biased region" description="Polar residues" evidence="1">
    <location>
        <begin position="375"/>
        <end position="401"/>
    </location>
</feature>
<proteinExistence type="predicted"/>
<feature type="region of interest" description="Disordered" evidence="1">
    <location>
        <begin position="761"/>
        <end position="785"/>
    </location>
</feature>